<accession>A0A177JLT0</accession>
<dbReference type="GO" id="GO:0003700">
    <property type="term" value="F:DNA-binding transcription factor activity"/>
    <property type="evidence" value="ECO:0007669"/>
    <property type="project" value="InterPro"/>
</dbReference>
<comment type="caution">
    <text evidence="2">The sequence shown here is derived from an EMBL/GenBank/DDBJ whole genome shotgun (WGS) entry which is preliminary data.</text>
</comment>
<reference evidence="2 3" key="1">
    <citation type="submission" date="2016-02" db="EMBL/GenBank/DDBJ databases">
        <authorList>
            <person name="Wen L."/>
            <person name="He K."/>
            <person name="Yang H."/>
        </authorList>
    </citation>
    <scope>NUCLEOTIDE SEQUENCE [LARGE SCALE GENOMIC DNA]</scope>
    <source>
        <strain evidence="2 3">CD09_2</strain>
    </source>
</reference>
<evidence type="ECO:0000259" key="1">
    <source>
        <dbReference type="Pfam" id="PF04545"/>
    </source>
</evidence>
<dbReference type="Gene3D" id="1.10.10.10">
    <property type="entry name" value="Winged helix-like DNA-binding domain superfamily/Winged helix DNA-binding domain"/>
    <property type="match status" value="1"/>
</dbReference>
<dbReference type="InterPro" id="IPR007630">
    <property type="entry name" value="RNA_pol_sigma70_r4"/>
</dbReference>
<protein>
    <recommendedName>
        <fullName evidence="1">RNA polymerase sigma-70 region 4 domain-containing protein</fullName>
    </recommendedName>
</protein>
<dbReference type="EMBL" id="LSTR01000044">
    <property type="protein sequence ID" value="OAH42153.1"/>
    <property type="molecule type" value="Genomic_DNA"/>
</dbReference>
<dbReference type="InterPro" id="IPR013324">
    <property type="entry name" value="RNA_pol_sigma_r3/r4-like"/>
</dbReference>
<dbReference type="Pfam" id="PF04545">
    <property type="entry name" value="Sigma70_r4"/>
    <property type="match status" value="1"/>
</dbReference>
<dbReference type="RefSeq" id="WP_063976757.1">
    <property type="nucleotide sequence ID" value="NZ_LSTR01000044.1"/>
</dbReference>
<name>A0A177JLT0_SPHYA</name>
<proteinExistence type="predicted"/>
<organism evidence="2 3">
    <name type="scientific">Sphingobium yanoikuyae</name>
    <name type="common">Sphingomonas yanoikuyae</name>
    <dbReference type="NCBI Taxonomy" id="13690"/>
    <lineage>
        <taxon>Bacteria</taxon>
        <taxon>Pseudomonadati</taxon>
        <taxon>Pseudomonadota</taxon>
        <taxon>Alphaproteobacteria</taxon>
        <taxon>Sphingomonadales</taxon>
        <taxon>Sphingomonadaceae</taxon>
        <taxon>Sphingobium</taxon>
    </lineage>
</organism>
<dbReference type="GO" id="GO:0006352">
    <property type="term" value="P:DNA-templated transcription initiation"/>
    <property type="evidence" value="ECO:0007669"/>
    <property type="project" value="InterPro"/>
</dbReference>
<dbReference type="InterPro" id="IPR036388">
    <property type="entry name" value="WH-like_DNA-bd_sf"/>
</dbReference>
<evidence type="ECO:0000313" key="3">
    <source>
        <dbReference type="Proteomes" id="UP000077262"/>
    </source>
</evidence>
<dbReference type="OrthoDB" id="7470248at2"/>
<gene>
    <name evidence="2" type="ORF">AX777_22180</name>
</gene>
<sequence length="191" mass="21715">MQAFAFYLIPETGEVSMNVVRAQNFDTAKVRAVAIIKRQNLREIRLWDGHRVIGVKRPPAPRPKAPTKDVDERSRQMLAMKAQGKPLREIAAAFGISIDRVRQLMARAQLRDKMRAEQPNGVALSTRAYYVLKNIIHEPEDDPAERDRHFPERVAALTRVQVFDAPNSGNKTIDEIEAWLWERGLSFSTGA</sequence>
<dbReference type="AlphaFoldDB" id="A0A177JLT0"/>
<evidence type="ECO:0000313" key="2">
    <source>
        <dbReference type="EMBL" id="OAH42153.1"/>
    </source>
</evidence>
<dbReference type="SUPFAM" id="SSF88659">
    <property type="entry name" value="Sigma3 and sigma4 domains of RNA polymerase sigma factors"/>
    <property type="match status" value="1"/>
</dbReference>
<dbReference type="Proteomes" id="UP000077262">
    <property type="component" value="Unassembled WGS sequence"/>
</dbReference>
<feature type="domain" description="RNA polymerase sigma-70 region 4" evidence="1">
    <location>
        <begin position="72"/>
        <end position="108"/>
    </location>
</feature>